<feature type="transmembrane region" description="Helical" evidence="9">
    <location>
        <begin position="239"/>
        <end position="257"/>
    </location>
</feature>
<keyword evidence="6 9" id="KW-1133">Transmembrane helix</keyword>
<name>A0ABS9LD05_9MICC</name>
<organism evidence="10 11">
    <name type="scientific">Arthrobacter hankyongi</name>
    <dbReference type="NCBI Taxonomy" id="2904801"/>
    <lineage>
        <taxon>Bacteria</taxon>
        <taxon>Bacillati</taxon>
        <taxon>Actinomycetota</taxon>
        <taxon>Actinomycetes</taxon>
        <taxon>Micrococcales</taxon>
        <taxon>Micrococcaceae</taxon>
        <taxon>Arthrobacter</taxon>
    </lineage>
</organism>
<evidence type="ECO:0000256" key="8">
    <source>
        <dbReference type="SAM" id="MobiDB-lite"/>
    </source>
</evidence>
<sequence length="373" mass="38084">MPEPAPRSPWSDTLGRAAVRSAQTLLILALASVLVYALTRVTLIVIPVLIALILAAAIAPLVSWLRRRGWPAAAATGVSFLGMLAVFGGITTGIVFAVRGEWPTLVAKAGAGFDQLYALVKTGPFPVDDAAIQDARDKALEFLGSSAFTSGAITGLGAATQFATGFVLMAVVLFYFLKDGQRIWAFILRAFTGGRRARAELAGARSLQVLGGYVRGTAAVAGVDAVVIGGALLVMQVPLALPLAVITFIGGFIPMVGATAAGALAVLVALVSNGPAAALITLAVVVGINQLEGNFLQPVLMGNALKVHGLVILLALTAGTILAGIVGAVLAVPLTAVGWAVIKVWTGEDPGDPPPVPQTAAADVAEPELERLP</sequence>
<keyword evidence="3" id="KW-0813">Transport</keyword>
<feature type="transmembrane region" description="Helical" evidence="9">
    <location>
        <begin position="264"/>
        <end position="288"/>
    </location>
</feature>
<keyword evidence="7 9" id="KW-0472">Membrane</keyword>
<dbReference type="InterPro" id="IPR002549">
    <property type="entry name" value="AI-2E-like"/>
</dbReference>
<keyword evidence="5 9" id="KW-0812">Transmembrane</keyword>
<feature type="transmembrane region" description="Helical" evidence="9">
    <location>
        <begin position="213"/>
        <end position="233"/>
    </location>
</feature>
<evidence type="ECO:0000256" key="7">
    <source>
        <dbReference type="ARBA" id="ARBA00023136"/>
    </source>
</evidence>
<evidence type="ECO:0000256" key="9">
    <source>
        <dbReference type="SAM" id="Phobius"/>
    </source>
</evidence>
<evidence type="ECO:0000256" key="2">
    <source>
        <dbReference type="ARBA" id="ARBA00009773"/>
    </source>
</evidence>
<dbReference type="Proteomes" id="UP001165368">
    <property type="component" value="Unassembled WGS sequence"/>
</dbReference>
<feature type="transmembrane region" description="Helical" evidence="9">
    <location>
        <begin position="44"/>
        <end position="65"/>
    </location>
</feature>
<dbReference type="RefSeq" id="WP_237826358.1">
    <property type="nucleotide sequence ID" value="NZ_JAKLTQ010000025.1"/>
</dbReference>
<protein>
    <submittedName>
        <fullName evidence="10">AI-2E family transporter</fullName>
    </submittedName>
</protein>
<accession>A0ABS9LD05</accession>
<comment type="similarity">
    <text evidence="2">Belongs to the autoinducer-2 exporter (AI-2E) (TC 2.A.86) family.</text>
</comment>
<keyword evidence="4" id="KW-1003">Cell membrane</keyword>
<evidence type="ECO:0000313" key="10">
    <source>
        <dbReference type="EMBL" id="MCG2624456.1"/>
    </source>
</evidence>
<feature type="transmembrane region" description="Helical" evidence="9">
    <location>
        <begin position="72"/>
        <end position="98"/>
    </location>
</feature>
<comment type="subcellular location">
    <subcellularLocation>
        <location evidence="1">Cell membrane</location>
        <topology evidence="1">Multi-pass membrane protein</topology>
    </subcellularLocation>
</comment>
<evidence type="ECO:0000256" key="3">
    <source>
        <dbReference type="ARBA" id="ARBA00022448"/>
    </source>
</evidence>
<feature type="transmembrane region" description="Helical" evidence="9">
    <location>
        <begin position="152"/>
        <end position="177"/>
    </location>
</feature>
<evidence type="ECO:0000256" key="4">
    <source>
        <dbReference type="ARBA" id="ARBA00022475"/>
    </source>
</evidence>
<reference evidence="10" key="1">
    <citation type="submission" date="2022-01" db="EMBL/GenBank/DDBJ databases">
        <authorList>
            <person name="Jo J.-H."/>
            <person name="Im W.-T."/>
        </authorList>
    </citation>
    <scope>NUCLEOTIDE SEQUENCE</scope>
    <source>
        <strain evidence="10">I2-34</strain>
    </source>
</reference>
<comment type="caution">
    <text evidence="10">The sequence shown here is derived from an EMBL/GenBank/DDBJ whole genome shotgun (WGS) entry which is preliminary data.</text>
</comment>
<evidence type="ECO:0000256" key="1">
    <source>
        <dbReference type="ARBA" id="ARBA00004651"/>
    </source>
</evidence>
<evidence type="ECO:0000256" key="5">
    <source>
        <dbReference type="ARBA" id="ARBA00022692"/>
    </source>
</evidence>
<feature type="transmembrane region" description="Helical" evidence="9">
    <location>
        <begin position="308"/>
        <end position="334"/>
    </location>
</feature>
<dbReference type="PANTHER" id="PTHR21716">
    <property type="entry name" value="TRANSMEMBRANE PROTEIN"/>
    <property type="match status" value="1"/>
</dbReference>
<keyword evidence="11" id="KW-1185">Reference proteome</keyword>
<evidence type="ECO:0000256" key="6">
    <source>
        <dbReference type="ARBA" id="ARBA00022989"/>
    </source>
</evidence>
<dbReference type="Pfam" id="PF01594">
    <property type="entry name" value="AI-2E_transport"/>
    <property type="match status" value="1"/>
</dbReference>
<gene>
    <name evidence="10" type="ORF">LVY72_21440</name>
</gene>
<evidence type="ECO:0000313" key="11">
    <source>
        <dbReference type="Proteomes" id="UP001165368"/>
    </source>
</evidence>
<dbReference type="EMBL" id="JAKLTQ010000025">
    <property type="protein sequence ID" value="MCG2624456.1"/>
    <property type="molecule type" value="Genomic_DNA"/>
</dbReference>
<feature type="transmembrane region" description="Helical" evidence="9">
    <location>
        <begin position="21"/>
        <end position="38"/>
    </location>
</feature>
<dbReference type="PANTHER" id="PTHR21716:SF53">
    <property type="entry name" value="PERMEASE PERM-RELATED"/>
    <property type="match status" value="1"/>
</dbReference>
<feature type="region of interest" description="Disordered" evidence="8">
    <location>
        <begin position="350"/>
        <end position="373"/>
    </location>
</feature>
<proteinExistence type="inferred from homology"/>